<accession>A0A1H3QXL1</accession>
<feature type="region of interest" description="Disordered" evidence="1">
    <location>
        <begin position="96"/>
        <end position="121"/>
    </location>
</feature>
<comment type="caution">
    <text evidence="2">The sequence shown here is derived from an EMBL/GenBank/DDBJ whole genome shotgun (WGS) entry which is preliminary data.</text>
</comment>
<name>A0A1H3QXL1_9BACT</name>
<evidence type="ECO:0000256" key="1">
    <source>
        <dbReference type="SAM" id="MobiDB-lite"/>
    </source>
</evidence>
<dbReference type="EMBL" id="FNQC01000007">
    <property type="protein sequence ID" value="SDZ17449.1"/>
    <property type="molecule type" value="Genomic_DNA"/>
</dbReference>
<proteinExistence type="predicted"/>
<evidence type="ECO:0000313" key="2">
    <source>
        <dbReference type="EMBL" id="SDZ17449.1"/>
    </source>
</evidence>
<protein>
    <recommendedName>
        <fullName evidence="4">Tetratricopeptide repeat protein</fullName>
    </recommendedName>
</protein>
<dbReference type="Proteomes" id="UP000199663">
    <property type="component" value="Unassembled WGS sequence"/>
</dbReference>
<reference evidence="2 3" key="1">
    <citation type="submission" date="2016-10" db="EMBL/GenBank/DDBJ databases">
        <authorList>
            <person name="Varghese N."/>
            <person name="Submissions S."/>
        </authorList>
    </citation>
    <scope>NUCLEOTIDE SEQUENCE [LARGE SCALE GENOMIC DNA]</scope>
    <source>
        <strain evidence="2 3">DSM 17997</strain>
    </source>
</reference>
<gene>
    <name evidence="2" type="ORF">SAMN05444412_10730</name>
</gene>
<evidence type="ECO:0008006" key="4">
    <source>
        <dbReference type="Google" id="ProtNLM"/>
    </source>
</evidence>
<keyword evidence="3" id="KW-1185">Reference proteome</keyword>
<sequence>MNAQQFLEIIQHSNALHREEISQLLKLHETFPYFQIPKVLLAKYEFDQSGGQEKDFLHWAAVTSPNRLWLQSLVETKTPLEILKKELILKTQEKERISSAKKPLPESEDSLEDGKSLMPDQVPLVNPQERAEALKKLEETLNPNKIQTDIAKEDADERVLSRKIPVGNRDGEELIENLRKKEKKEIIDEKQKAQIDMIKAFSKREFKLASLKEMANFQKQDDLSKTSTQLNNDLISESFALLLVKQGKKQKAKEIYRKLMVKFPEKSVYFTELLNALEDKI</sequence>
<dbReference type="RefSeq" id="WP_019597631.1">
    <property type="nucleotide sequence ID" value="NZ_FNQC01000007.1"/>
</dbReference>
<evidence type="ECO:0000313" key="3">
    <source>
        <dbReference type="Proteomes" id="UP000199663"/>
    </source>
</evidence>
<organism evidence="2 3">
    <name type="scientific">Rhodonellum ikkaensis</name>
    <dbReference type="NCBI Taxonomy" id="336829"/>
    <lineage>
        <taxon>Bacteria</taxon>
        <taxon>Pseudomonadati</taxon>
        <taxon>Bacteroidota</taxon>
        <taxon>Cytophagia</taxon>
        <taxon>Cytophagales</taxon>
        <taxon>Cytophagaceae</taxon>
        <taxon>Rhodonellum</taxon>
    </lineage>
</organism>